<evidence type="ECO:0000313" key="1">
    <source>
        <dbReference type="EMBL" id="CAE0819279.1"/>
    </source>
</evidence>
<dbReference type="AlphaFoldDB" id="A0A7S4LBY2"/>
<gene>
    <name evidence="1" type="ORF">EGYM00163_LOCUS30448</name>
</gene>
<organism evidence="1">
    <name type="scientific">Eutreptiella gymnastica</name>
    <dbReference type="NCBI Taxonomy" id="73025"/>
    <lineage>
        <taxon>Eukaryota</taxon>
        <taxon>Discoba</taxon>
        <taxon>Euglenozoa</taxon>
        <taxon>Euglenida</taxon>
        <taxon>Spirocuta</taxon>
        <taxon>Euglenophyceae</taxon>
        <taxon>Eutreptiales</taxon>
        <taxon>Eutreptiaceae</taxon>
        <taxon>Eutreptiella</taxon>
    </lineage>
</organism>
<protein>
    <submittedName>
        <fullName evidence="1">Uncharacterized protein</fullName>
    </submittedName>
</protein>
<reference evidence="1" key="1">
    <citation type="submission" date="2021-01" db="EMBL/GenBank/DDBJ databases">
        <authorList>
            <person name="Corre E."/>
            <person name="Pelletier E."/>
            <person name="Niang G."/>
            <person name="Scheremetjew M."/>
            <person name="Finn R."/>
            <person name="Kale V."/>
            <person name="Holt S."/>
            <person name="Cochrane G."/>
            <person name="Meng A."/>
            <person name="Brown T."/>
            <person name="Cohen L."/>
        </authorList>
    </citation>
    <scope>NUCLEOTIDE SEQUENCE</scope>
    <source>
        <strain evidence="1">CCMP1594</strain>
    </source>
</reference>
<sequence>MESSDGTVGCHKQVQGVDKQLPFSNQLNVGASKVCQWKEGRKEGAEPLGCWALAPLTKCVSGPDRLAQKTLGSIARFIVLVLTSVELLPSRQPPTGCLADLIPVAYSEAER</sequence>
<accession>A0A7S4LBY2</accession>
<name>A0A7S4LBY2_9EUGL</name>
<dbReference type="EMBL" id="HBJA01087378">
    <property type="protein sequence ID" value="CAE0819279.1"/>
    <property type="molecule type" value="Transcribed_RNA"/>
</dbReference>
<proteinExistence type="predicted"/>